<evidence type="ECO:0008006" key="4">
    <source>
        <dbReference type="Google" id="ProtNLM"/>
    </source>
</evidence>
<reference evidence="2" key="1">
    <citation type="journal article" date="2023" name="Mol. Phylogenet. Evol.">
        <title>Genome-scale phylogeny and comparative genomics of the fungal order Sordariales.</title>
        <authorList>
            <person name="Hensen N."/>
            <person name="Bonometti L."/>
            <person name="Westerberg I."/>
            <person name="Brannstrom I.O."/>
            <person name="Guillou S."/>
            <person name="Cros-Aarteil S."/>
            <person name="Calhoun S."/>
            <person name="Haridas S."/>
            <person name="Kuo A."/>
            <person name="Mondo S."/>
            <person name="Pangilinan J."/>
            <person name="Riley R."/>
            <person name="LaButti K."/>
            <person name="Andreopoulos B."/>
            <person name="Lipzen A."/>
            <person name="Chen C."/>
            <person name="Yan M."/>
            <person name="Daum C."/>
            <person name="Ng V."/>
            <person name="Clum A."/>
            <person name="Steindorff A."/>
            <person name="Ohm R.A."/>
            <person name="Martin F."/>
            <person name="Silar P."/>
            <person name="Natvig D.O."/>
            <person name="Lalanne C."/>
            <person name="Gautier V."/>
            <person name="Ament-Velasquez S.L."/>
            <person name="Kruys A."/>
            <person name="Hutchinson M.I."/>
            <person name="Powell A.J."/>
            <person name="Barry K."/>
            <person name="Miller A.N."/>
            <person name="Grigoriev I.V."/>
            <person name="Debuchy R."/>
            <person name="Gladieux P."/>
            <person name="Hiltunen Thoren M."/>
            <person name="Johannesson H."/>
        </authorList>
    </citation>
    <scope>NUCLEOTIDE SEQUENCE</scope>
    <source>
        <strain evidence="2">PSN324</strain>
    </source>
</reference>
<name>A0AAV9HDT5_9PEZI</name>
<evidence type="ECO:0000313" key="3">
    <source>
        <dbReference type="Proteomes" id="UP001321749"/>
    </source>
</evidence>
<feature type="signal peptide" evidence="1">
    <location>
        <begin position="1"/>
        <end position="25"/>
    </location>
</feature>
<accession>A0AAV9HDT5</accession>
<proteinExistence type="predicted"/>
<dbReference type="EMBL" id="MU865081">
    <property type="protein sequence ID" value="KAK4458139.1"/>
    <property type="molecule type" value="Genomic_DNA"/>
</dbReference>
<keyword evidence="1" id="KW-0732">Signal</keyword>
<evidence type="ECO:0000256" key="1">
    <source>
        <dbReference type="SAM" id="SignalP"/>
    </source>
</evidence>
<reference evidence="2" key="2">
    <citation type="submission" date="2023-06" db="EMBL/GenBank/DDBJ databases">
        <authorList>
            <consortium name="Lawrence Berkeley National Laboratory"/>
            <person name="Mondo S.J."/>
            <person name="Hensen N."/>
            <person name="Bonometti L."/>
            <person name="Westerberg I."/>
            <person name="Brannstrom I.O."/>
            <person name="Guillou S."/>
            <person name="Cros-Aarteil S."/>
            <person name="Calhoun S."/>
            <person name="Haridas S."/>
            <person name="Kuo A."/>
            <person name="Pangilinan J."/>
            <person name="Riley R."/>
            <person name="Labutti K."/>
            <person name="Andreopoulos B."/>
            <person name="Lipzen A."/>
            <person name="Chen C."/>
            <person name="Yanf M."/>
            <person name="Daum C."/>
            <person name="Ng V."/>
            <person name="Clum A."/>
            <person name="Steindorff A."/>
            <person name="Ohm R."/>
            <person name="Martin F."/>
            <person name="Silar P."/>
            <person name="Natvig D."/>
            <person name="Lalanne C."/>
            <person name="Gautier V."/>
            <person name="Ament-Velasquez S.L."/>
            <person name="Kruys A."/>
            <person name="Hutchinson M.I."/>
            <person name="Powell A.J."/>
            <person name="Barry K."/>
            <person name="Miller A.N."/>
            <person name="Grigoriev I.V."/>
            <person name="Debuchy R."/>
            <person name="Gladieux P."/>
            <person name="Thoren M.H."/>
            <person name="Johannesson H."/>
        </authorList>
    </citation>
    <scope>NUCLEOTIDE SEQUENCE</scope>
    <source>
        <strain evidence="2">PSN324</strain>
    </source>
</reference>
<sequence>MLLSHFNAPVLFISYFLSLLFTVHLSHVSVGDLTSVTTRRSWRQTLSGVRFDDSHFVVIFLETSILQPGVWQIVFCSVHIVFVPRFDVKVDGVLKNRCQCIKERILVRDCNILSNKWV</sequence>
<gene>
    <name evidence="2" type="ORF">QBC42DRAFT_277425</name>
</gene>
<dbReference type="Proteomes" id="UP001321749">
    <property type="component" value="Unassembled WGS sequence"/>
</dbReference>
<keyword evidence="3" id="KW-1185">Reference proteome</keyword>
<feature type="chain" id="PRO_5043417959" description="Secreted protein" evidence="1">
    <location>
        <begin position="26"/>
        <end position="118"/>
    </location>
</feature>
<evidence type="ECO:0000313" key="2">
    <source>
        <dbReference type="EMBL" id="KAK4458139.1"/>
    </source>
</evidence>
<organism evidence="2 3">
    <name type="scientific">Cladorrhinum samala</name>
    <dbReference type="NCBI Taxonomy" id="585594"/>
    <lineage>
        <taxon>Eukaryota</taxon>
        <taxon>Fungi</taxon>
        <taxon>Dikarya</taxon>
        <taxon>Ascomycota</taxon>
        <taxon>Pezizomycotina</taxon>
        <taxon>Sordariomycetes</taxon>
        <taxon>Sordariomycetidae</taxon>
        <taxon>Sordariales</taxon>
        <taxon>Podosporaceae</taxon>
        <taxon>Cladorrhinum</taxon>
    </lineage>
</organism>
<protein>
    <recommendedName>
        <fullName evidence="4">Secreted protein</fullName>
    </recommendedName>
</protein>
<dbReference type="AlphaFoldDB" id="A0AAV9HDT5"/>
<comment type="caution">
    <text evidence="2">The sequence shown here is derived from an EMBL/GenBank/DDBJ whole genome shotgun (WGS) entry which is preliminary data.</text>
</comment>